<protein>
    <submittedName>
        <fullName evidence="2">Uncharacterized protein</fullName>
    </submittedName>
</protein>
<evidence type="ECO:0000313" key="1">
    <source>
        <dbReference type="Proteomes" id="UP000887579"/>
    </source>
</evidence>
<dbReference type="Proteomes" id="UP000887579">
    <property type="component" value="Unplaced"/>
</dbReference>
<evidence type="ECO:0000313" key="2">
    <source>
        <dbReference type="WBParaSite" id="ES5_v2.g8459.t1"/>
    </source>
</evidence>
<dbReference type="WBParaSite" id="ES5_v2.g8459.t1">
    <property type="protein sequence ID" value="ES5_v2.g8459.t1"/>
    <property type="gene ID" value="ES5_v2.g8459"/>
</dbReference>
<sequence>MALNSTKETSGKQSGLFWAVSQSNLVIGGIFMYVVFRNTKRDEKDDISDTTVKILYSVFLGAILVGIGVLALLRVPEPASGISVPKKKPLKMIKSMFKLMFTKRMLVMAFVFAYVGVELSFWSGVYSNCISNTEKIGDNPKAIVALTAICEGLGLFTSNF</sequence>
<accession>A0AC34GUV6</accession>
<name>A0AC34GUV6_9BILA</name>
<organism evidence="1 2">
    <name type="scientific">Panagrolaimus sp. ES5</name>
    <dbReference type="NCBI Taxonomy" id="591445"/>
    <lineage>
        <taxon>Eukaryota</taxon>
        <taxon>Metazoa</taxon>
        <taxon>Ecdysozoa</taxon>
        <taxon>Nematoda</taxon>
        <taxon>Chromadorea</taxon>
        <taxon>Rhabditida</taxon>
        <taxon>Tylenchina</taxon>
        <taxon>Panagrolaimomorpha</taxon>
        <taxon>Panagrolaimoidea</taxon>
        <taxon>Panagrolaimidae</taxon>
        <taxon>Panagrolaimus</taxon>
    </lineage>
</organism>
<proteinExistence type="predicted"/>
<reference evidence="2" key="1">
    <citation type="submission" date="2022-11" db="UniProtKB">
        <authorList>
            <consortium name="WormBaseParasite"/>
        </authorList>
    </citation>
    <scope>IDENTIFICATION</scope>
</reference>